<organism evidence="1 2">
    <name type="scientific">Papaver somniferum</name>
    <name type="common">Opium poppy</name>
    <dbReference type="NCBI Taxonomy" id="3469"/>
    <lineage>
        <taxon>Eukaryota</taxon>
        <taxon>Viridiplantae</taxon>
        <taxon>Streptophyta</taxon>
        <taxon>Embryophyta</taxon>
        <taxon>Tracheophyta</taxon>
        <taxon>Spermatophyta</taxon>
        <taxon>Magnoliopsida</taxon>
        <taxon>Ranunculales</taxon>
        <taxon>Papaveraceae</taxon>
        <taxon>Papaveroideae</taxon>
        <taxon>Papaver</taxon>
    </lineage>
</organism>
<dbReference type="EMBL" id="CM010718">
    <property type="protein sequence ID" value="RZC59013.1"/>
    <property type="molecule type" value="Genomic_DNA"/>
</dbReference>
<gene>
    <name evidence="1" type="ORF">C5167_006325</name>
</gene>
<dbReference type="Gramene" id="RZC59013">
    <property type="protein sequence ID" value="RZC59013"/>
    <property type="gene ID" value="C5167_006325"/>
</dbReference>
<protein>
    <submittedName>
        <fullName evidence="1">Uncharacterized protein</fullName>
    </submittedName>
</protein>
<name>A0A4Y7JD34_PAPSO</name>
<dbReference type="Proteomes" id="UP000316621">
    <property type="component" value="Chromosome 4"/>
</dbReference>
<evidence type="ECO:0000313" key="1">
    <source>
        <dbReference type="EMBL" id="RZC59013.1"/>
    </source>
</evidence>
<dbReference type="AlphaFoldDB" id="A0A4Y7JD34"/>
<proteinExistence type="predicted"/>
<accession>A0A4Y7JD34</accession>
<reference evidence="1 2" key="1">
    <citation type="journal article" date="2018" name="Science">
        <title>The opium poppy genome and morphinan production.</title>
        <authorList>
            <person name="Guo L."/>
            <person name="Winzer T."/>
            <person name="Yang X."/>
            <person name="Li Y."/>
            <person name="Ning Z."/>
            <person name="He Z."/>
            <person name="Teodor R."/>
            <person name="Lu Y."/>
            <person name="Bowser T.A."/>
            <person name="Graham I.A."/>
            <person name="Ye K."/>
        </authorList>
    </citation>
    <scope>NUCLEOTIDE SEQUENCE [LARGE SCALE GENOMIC DNA]</scope>
    <source>
        <strain evidence="2">cv. HN1</strain>
        <tissue evidence="1">Leaves</tissue>
    </source>
</reference>
<keyword evidence="2" id="KW-1185">Reference proteome</keyword>
<sequence length="79" mass="9114">MVYDGNLCRRAQIHSINLFQGQVNCYYVGPRDIHILFNYSLHAVRRLSKGNFHSYAPASFGRKSLANFYAVNLVRLTYS</sequence>
<evidence type="ECO:0000313" key="2">
    <source>
        <dbReference type="Proteomes" id="UP000316621"/>
    </source>
</evidence>